<comment type="caution">
    <text evidence="2">The sequence shown here is derived from an EMBL/GenBank/DDBJ whole genome shotgun (WGS) entry which is preliminary data.</text>
</comment>
<keyword evidence="2" id="KW-0378">Hydrolase</keyword>
<evidence type="ECO:0000259" key="1">
    <source>
        <dbReference type="PROSITE" id="PS51677"/>
    </source>
</evidence>
<dbReference type="Gene3D" id="3.20.20.370">
    <property type="entry name" value="Glycoside hydrolase/deacetylase"/>
    <property type="match status" value="1"/>
</dbReference>
<feature type="domain" description="NodB homology" evidence="1">
    <location>
        <begin position="1"/>
        <end position="113"/>
    </location>
</feature>
<dbReference type="InterPro" id="IPR050248">
    <property type="entry name" value="Polysacc_deacetylase_ArnD"/>
</dbReference>
<reference evidence="2" key="1">
    <citation type="submission" date="2013-08" db="EMBL/GenBank/DDBJ databases">
        <authorList>
            <person name="Mendez C."/>
            <person name="Richter M."/>
            <person name="Ferrer M."/>
            <person name="Sanchez J."/>
        </authorList>
    </citation>
    <scope>NUCLEOTIDE SEQUENCE</scope>
</reference>
<dbReference type="GO" id="GO:0016810">
    <property type="term" value="F:hydrolase activity, acting on carbon-nitrogen (but not peptide) bonds"/>
    <property type="evidence" value="ECO:0007669"/>
    <property type="project" value="InterPro"/>
</dbReference>
<dbReference type="Pfam" id="PF01522">
    <property type="entry name" value="Polysacc_deac_1"/>
    <property type="match status" value="1"/>
</dbReference>
<accession>T1DB86</accession>
<dbReference type="AlphaFoldDB" id="T1DB86"/>
<dbReference type="EC" id="3.-.-.-" evidence="2"/>
<dbReference type="SUPFAM" id="SSF88713">
    <property type="entry name" value="Glycoside hydrolase/deacetylase"/>
    <property type="match status" value="1"/>
</dbReference>
<reference evidence="2" key="2">
    <citation type="journal article" date="2014" name="ISME J.">
        <title>Microbial stratification in low pH oxic and suboxic macroscopic growths along an acid mine drainage.</title>
        <authorList>
            <person name="Mendez-Garcia C."/>
            <person name="Mesa V."/>
            <person name="Sprenger R.R."/>
            <person name="Richter M."/>
            <person name="Diez M.S."/>
            <person name="Solano J."/>
            <person name="Bargiela R."/>
            <person name="Golyshina O.V."/>
            <person name="Manteca A."/>
            <person name="Ramos J.L."/>
            <person name="Gallego J.R."/>
            <person name="Llorente I."/>
            <person name="Martins Dos Santos V.A."/>
            <person name="Jensen O.N."/>
            <person name="Pelaez A.I."/>
            <person name="Sanchez J."/>
            <person name="Ferrer M."/>
        </authorList>
    </citation>
    <scope>NUCLEOTIDE SEQUENCE</scope>
</reference>
<dbReference type="InterPro" id="IPR011330">
    <property type="entry name" value="Glyco_hydro/deAcase_b/a-brl"/>
</dbReference>
<dbReference type="PANTHER" id="PTHR10587">
    <property type="entry name" value="GLYCOSYL TRANSFERASE-RELATED"/>
    <property type="match status" value="1"/>
</dbReference>
<dbReference type="PROSITE" id="PS51677">
    <property type="entry name" value="NODB"/>
    <property type="match status" value="1"/>
</dbReference>
<dbReference type="CDD" id="cd10917">
    <property type="entry name" value="CE4_NodB_like_6s_7s"/>
    <property type="match status" value="1"/>
</dbReference>
<dbReference type="GO" id="GO:0005975">
    <property type="term" value="P:carbohydrate metabolic process"/>
    <property type="evidence" value="ECO:0007669"/>
    <property type="project" value="InterPro"/>
</dbReference>
<organism evidence="2">
    <name type="scientific">mine drainage metagenome</name>
    <dbReference type="NCBI Taxonomy" id="410659"/>
    <lineage>
        <taxon>unclassified sequences</taxon>
        <taxon>metagenomes</taxon>
        <taxon>ecological metagenomes</taxon>
    </lineage>
</organism>
<name>T1DB86_9ZZZZ</name>
<proteinExistence type="predicted"/>
<gene>
    <name evidence="2" type="ORF">B1A_02127</name>
</gene>
<protein>
    <submittedName>
        <fullName evidence="2">Polysaccharide deacetylase domain protein</fullName>
        <ecNumber evidence="2">3.-.-.-</ecNumber>
    </submittedName>
</protein>
<sequence length="113" mass="12148">VPATFFCIGERVAAHPALTRNMVAAGHAVENHSQRHLNHFSLLGPRGLRAEIERAQQIIAGTTGVSPRFFRAPAACAARCSTRFCSGWDCAWRAGRGGDSTRSITTPGGCWAR</sequence>
<evidence type="ECO:0000313" key="2">
    <source>
        <dbReference type="EMBL" id="EQD78699.1"/>
    </source>
</evidence>
<feature type="non-terminal residue" evidence="2">
    <location>
        <position position="1"/>
    </location>
</feature>
<dbReference type="InterPro" id="IPR002509">
    <property type="entry name" value="NODB_dom"/>
</dbReference>
<dbReference type="EMBL" id="AUZX01001593">
    <property type="protein sequence ID" value="EQD78699.1"/>
    <property type="molecule type" value="Genomic_DNA"/>
</dbReference>